<organism evidence="18 19">
    <name type="scientific">Diaporthe vaccinii</name>
    <dbReference type="NCBI Taxonomy" id="105482"/>
    <lineage>
        <taxon>Eukaryota</taxon>
        <taxon>Fungi</taxon>
        <taxon>Dikarya</taxon>
        <taxon>Ascomycota</taxon>
        <taxon>Pezizomycotina</taxon>
        <taxon>Sordariomycetes</taxon>
        <taxon>Sordariomycetidae</taxon>
        <taxon>Diaporthales</taxon>
        <taxon>Diaporthaceae</taxon>
        <taxon>Diaporthe</taxon>
        <taxon>Diaporthe eres species complex</taxon>
    </lineage>
</organism>
<accession>A0ABR4DUZ3</accession>
<dbReference type="InterPro" id="IPR005479">
    <property type="entry name" value="CPAse_ATP-bd"/>
</dbReference>
<protein>
    <recommendedName>
        <fullName evidence="4 13">Pyruvate carboxylase</fullName>
        <ecNumber evidence="4 13">6.4.1.1</ecNumber>
    </recommendedName>
</protein>
<evidence type="ECO:0000256" key="7">
    <source>
        <dbReference type="ARBA" id="ARBA00022723"/>
    </source>
</evidence>
<evidence type="ECO:0000259" key="14">
    <source>
        <dbReference type="PROSITE" id="PS50968"/>
    </source>
</evidence>
<dbReference type="Pfam" id="PF02786">
    <property type="entry name" value="CPSase_L_D2"/>
    <property type="match status" value="1"/>
</dbReference>
<dbReference type="PROSITE" id="PS00867">
    <property type="entry name" value="CPSASE_2"/>
    <property type="match status" value="1"/>
</dbReference>
<keyword evidence="19" id="KW-1185">Reference proteome</keyword>
<evidence type="ECO:0000256" key="8">
    <source>
        <dbReference type="ARBA" id="ARBA00022741"/>
    </source>
</evidence>
<dbReference type="Pfam" id="PF00364">
    <property type="entry name" value="Biotin_lipoyl"/>
    <property type="match status" value="1"/>
</dbReference>
<dbReference type="InterPro" id="IPR013785">
    <property type="entry name" value="Aldolase_TIM"/>
</dbReference>
<keyword evidence="11" id="KW-0511">Multifunctional enzyme</keyword>
<dbReference type="SUPFAM" id="SSF51569">
    <property type="entry name" value="Aldolase"/>
    <property type="match status" value="1"/>
</dbReference>
<dbReference type="PROSITE" id="PS00188">
    <property type="entry name" value="BIOTIN"/>
    <property type="match status" value="1"/>
</dbReference>
<dbReference type="InterPro" id="IPR055268">
    <property type="entry name" value="PCB-like"/>
</dbReference>
<comment type="caution">
    <text evidence="18">The sequence shown here is derived from an EMBL/GenBank/DDBJ whole genome shotgun (WGS) entry which is preliminary data.</text>
</comment>
<dbReference type="InterPro" id="IPR005930">
    <property type="entry name" value="Pyruv_COase"/>
</dbReference>
<dbReference type="PIRSF" id="PIRSF001594">
    <property type="entry name" value="Pyruv_carbox"/>
    <property type="match status" value="1"/>
</dbReference>
<feature type="domain" description="Pyruvate carboxyltransferase" evidence="17">
    <location>
        <begin position="576"/>
        <end position="844"/>
    </location>
</feature>
<keyword evidence="9 13" id="KW-0067">ATP-binding</keyword>
<dbReference type="Gene3D" id="3.30.470.20">
    <property type="entry name" value="ATP-grasp fold, B domain"/>
    <property type="match status" value="1"/>
</dbReference>
<dbReference type="NCBIfam" id="NF006761">
    <property type="entry name" value="PRK09282.1"/>
    <property type="match status" value="1"/>
</dbReference>
<dbReference type="InterPro" id="IPR005481">
    <property type="entry name" value="BC-like_N"/>
</dbReference>
<evidence type="ECO:0000256" key="11">
    <source>
        <dbReference type="ARBA" id="ARBA00023268"/>
    </source>
</evidence>
<evidence type="ECO:0000256" key="10">
    <source>
        <dbReference type="ARBA" id="ARBA00023267"/>
    </source>
</evidence>
<reference evidence="18 19" key="1">
    <citation type="submission" date="2024-03" db="EMBL/GenBank/DDBJ databases">
        <title>A high-quality draft genome sequence of Diaporthe vaccinii, a causative agent of upright dieback and viscid rot disease in cranberry plants.</title>
        <authorList>
            <person name="Sarrasin M."/>
            <person name="Lang B.F."/>
            <person name="Burger G."/>
        </authorList>
    </citation>
    <scope>NUCLEOTIDE SEQUENCE [LARGE SCALE GENOMIC DNA]</scope>
    <source>
        <strain evidence="18 19">IS7</strain>
    </source>
</reference>
<evidence type="ECO:0000259" key="15">
    <source>
        <dbReference type="PROSITE" id="PS50975"/>
    </source>
</evidence>
<dbReference type="SUPFAM" id="SSF52440">
    <property type="entry name" value="PreATP-grasp domain"/>
    <property type="match status" value="1"/>
</dbReference>
<dbReference type="SUPFAM" id="SSF89000">
    <property type="entry name" value="post-HMGL domain-like"/>
    <property type="match status" value="1"/>
</dbReference>
<dbReference type="EMBL" id="JBAWTH010000163">
    <property type="protein sequence ID" value="KAL2274210.1"/>
    <property type="molecule type" value="Genomic_DNA"/>
</dbReference>
<dbReference type="InterPro" id="IPR011764">
    <property type="entry name" value="Biotin_carboxylation_dom"/>
</dbReference>
<dbReference type="Gene3D" id="2.40.50.100">
    <property type="match status" value="1"/>
</dbReference>
<dbReference type="SUPFAM" id="SSF56059">
    <property type="entry name" value="Glutathione synthetase ATP-binding domain-like"/>
    <property type="match status" value="1"/>
</dbReference>
<dbReference type="InterPro" id="IPR000089">
    <property type="entry name" value="Biotin_lipoyl"/>
</dbReference>
<dbReference type="Gene3D" id="3.20.20.70">
    <property type="entry name" value="Aldolase class I"/>
    <property type="match status" value="1"/>
</dbReference>
<dbReference type="PROSITE" id="PS50968">
    <property type="entry name" value="BIOTINYL_LIPOYL"/>
    <property type="match status" value="1"/>
</dbReference>
<dbReference type="InterPro" id="IPR005482">
    <property type="entry name" value="Biotin_COase_C"/>
</dbReference>
<dbReference type="PROSITE" id="PS50979">
    <property type="entry name" value="BC"/>
    <property type="match status" value="1"/>
</dbReference>
<evidence type="ECO:0000256" key="4">
    <source>
        <dbReference type="ARBA" id="ARBA00013057"/>
    </source>
</evidence>
<dbReference type="CDD" id="cd06850">
    <property type="entry name" value="biotinyl_domain"/>
    <property type="match status" value="1"/>
</dbReference>
<dbReference type="InterPro" id="IPR003379">
    <property type="entry name" value="Carboxylase_cons_dom"/>
</dbReference>
<comment type="function">
    <text evidence="2">Pyruvate carboxylase catalyzes a 2-step reaction, involving the ATP-dependent carboxylation of the covalently attached biotin in the first step and the transfer of the carboxyl group to pyruvate in the second.</text>
</comment>
<dbReference type="SUPFAM" id="SSF51246">
    <property type="entry name" value="Rudiment single hybrid motif"/>
    <property type="match status" value="1"/>
</dbReference>
<evidence type="ECO:0000256" key="2">
    <source>
        <dbReference type="ARBA" id="ARBA00002380"/>
    </source>
</evidence>
<feature type="domain" description="ATP-grasp" evidence="15">
    <location>
        <begin position="160"/>
        <end position="357"/>
    </location>
</feature>
<dbReference type="CDD" id="cd07937">
    <property type="entry name" value="DRE_TIM_PC_TC_5S"/>
    <property type="match status" value="1"/>
</dbReference>
<proteinExistence type="predicted"/>
<dbReference type="PROSITE" id="PS00866">
    <property type="entry name" value="CPSASE_1"/>
    <property type="match status" value="1"/>
</dbReference>
<dbReference type="EC" id="6.4.1.1" evidence="4 13"/>
<evidence type="ECO:0000259" key="16">
    <source>
        <dbReference type="PROSITE" id="PS50979"/>
    </source>
</evidence>
<keyword evidence="6 13" id="KW-0436">Ligase</keyword>
<dbReference type="PANTHER" id="PTHR43778">
    <property type="entry name" value="PYRUVATE CARBOXYLASE"/>
    <property type="match status" value="1"/>
</dbReference>
<dbReference type="InterPro" id="IPR001882">
    <property type="entry name" value="Biotin_BS"/>
</dbReference>
<keyword evidence="7" id="KW-0479">Metal-binding</keyword>
<comment type="cofactor">
    <cofactor evidence="1 13">
        <name>biotin</name>
        <dbReference type="ChEBI" id="CHEBI:57586"/>
    </cofactor>
</comment>
<evidence type="ECO:0000256" key="9">
    <source>
        <dbReference type="ARBA" id="ARBA00022840"/>
    </source>
</evidence>
<dbReference type="PANTHER" id="PTHR43778:SF2">
    <property type="entry name" value="PYRUVATE CARBOXYLASE, MITOCHONDRIAL"/>
    <property type="match status" value="1"/>
</dbReference>
<evidence type="ECO:0000256" key="5">
    <source>
        <dbReference type="ARBA" id="ARBA00022432"/>
    </source>
</evidence>
<evidence type="ECO:0000256" key="6">
    <source>
        <dbReference type="ARBA" id="ARBA00022598"/>
    </source>
</evidence>
<dbReference type="InterPro" id="IPR011053">
    <property type="entry name" value="Single_hybrid_motif"/>
</dbReference>
<dbReference type="PROSITE" id="PS50975">
    <property type="entry name" value="ATP_GRASP"/>
    <property type="match status" value="1"/>
</dbReference>
<dbReference type="SUPFAM" id="SSF51230">
    <property type="entry name" value="Single hybrid motif"/>
    <property type="match status" value="1"/>
</dbReference>
<dbReference type="InterPro" id="IPR000891">
    <property type="entry name" value="PYR_CT"/>
</dbReference>
<dbReference type="Pfam" id="PF02436">
    <property type="entry name" value="PYC_OADA"/>
    <property type="match status" value="1"/>
</dbReference>
<evidence type="ECO:0000313" key="19">
    <source>
        <dbReference type="Proteomes" id="UP001600888"/>
    </source>
</evidence>
<evidence type="ECO:0000256" key="13">
    <source>
        <dbReference type="PIRNR" id="PIRNR001594"/>
    </source>
</evidence>
<evidence type="ECO:0000256" key="3">
    <source>
        <dbReference type="ARBA" id="ARBA00004742"/>
    </source>
</evidence>
<comment type="function">
    <text evidence="13">Catalyzes a 2-step reaction, involving the ATP-dependent carboxylation of the covalently attached biotin in the first step and the transfer of the carboxyl group to pyruvate in the second.</text>
</comment>
<dbReference type="InterPro" id="IPR011761">
    <property type="entry name" value="ATP-grasp"/>
</dbReference>
<keyword evidence="10 13" id="KW-0092">Biotin</keyword>
<dbReference type="Pfam" id="PF00682">
    <property type="entry name" value="HMGL-like"/>
    <property type="match status" value="1"/>
</dbReference>
<keyword evidence="8 13" id="KW-0547">Nucleotide-binding</keyword>
<comment type="pathway">
    <text evidence="3">Carbohydrate biosynthesis; gluconeogenesis.</text>
</comment>
<evidence type="ECO:0000313" key="18">
    <source>
        <dbReference type="EMBL" id="KAL2274210.1"/>
    </source>
</evidence>
<dbReference type="Pfam" id="PF02785">
    <property type="entry name" value="Biotin_carb_C"/>
    <property type="match status" value="1"/>
</dbReference>
<feature type="domain" description="Lipoyl-binding" evidence="14">
    <location>
        <begin position="1114"/>
        <end position="1189"/>
    </location>
</feature>
<dbReference type="NCBIfam" id="NF009554">
    <property type="entry name" value="PRK12999.1"/>
    <property type="match status" value="1"/>
</dbReference>
<dbReference type="Pfam" id="PF00289">
    <property type="entry name" value="Biotin_carb_N"/>
    <property type="match status" value="1"/>
</dbReference>
<evidence type="ECO:0000256" key="12">
    <source>
        <dbReference type="ARBA" id="ARBA00049382"/>
    </source>
</evidence>
<dbReference type="PROSITE" id="PS50991">
    <property type="entry name" value="PYR_CT"/>
    <property type="match status" value="1"/>
</dbReference>
<dbReference type="Gene3D" id="3.10.600.10">
    <property type="entry name" value="pyruvate carboxylase f1077a mutant domain"/>
    <property type="match status" value="1"/>
</dbReference>
<comment type="catalytic activity">
    <reaction evidence="12 13">
        <text>hydrogencarbonate + pyruvate + ATP = oxaloacetate + ADP + phosphate + H(+)</text>
        <dbReference type="Rhea" id="RHEA:20844"/>
        <dbReference type="ChEBI" id="CHEBI:15361"/>
        <dbReference type="ChEBI" id="CHEBI:15378"/>
        <dbReference type="ChEBI" id="CHEBI:16452"/>
        <dbReference type="ChEBI" id="CHEBI:17544"/>
        <dbReference type="ChEBI" id="CHEBI:30616"/>
        <dbReference type="ChEBI" id="CHEBI:43474"/>
        <dbReference type="ChEBI" id="CHEBI:456216"/>
        <dbReference type="EC" id="6.4.1.1"/>
    </reaction>
</comment>
<sequence>MAAATSNDYVVEEVFEEGEAPKQAQSIHRIRANSTIMQLSKILVANRGEIPIRIFRTAHELSLHTIAVFSYEDRLSMHRQKADEAYVIGKRGQYTPVGAYLAGDEIIKIALEHGAQMIHPGYGFLSENAEFAKNVEKAGLIFVGPTAEVIDSLGDKVSARKIAIKANVPVVPGTEGAVGRFEEVKSFTDQYGFPIIIKAAYGGGGRGMRVVRDQESLKENFERATSEAKSAFGNGTVFVERFLDKPKHIEVQLLGDNHGNIVHLYERDCSVQRRHQKVVEIAPAKDLPTEVRDSMLNDAVRLAKSVGYRNAGTAEFLVDQQNRYYFIEINPRIQVEHTITEEITGIDIVAAQIQIAAGATLAQLGLTQDRISTRGFAIQCRITTEDPSKGFQPDTGRIEVYRSAGGNGVRLDGGNGFAGAVITPYYDSMLTKMTCHGSTYEIARRKVLRALVEFRIRGVKTNIPFLASLLTNEVFVNGSCWTTFIDDTPSLFDLIGSQNRAQKLLAYLGDLTVNGSSIKGQVGDPKFKGEIIIPELLDDAGHKLDVSKPSTKGWRNIILEQGPAAFAKAVREYKGTLLMDTTWRDAHQSLLATRVRTVDLCNIAKETSHALANLYSLECWGGATFDVAMRFLYEDPWDRLRKMRKLIPNIPFQMLLRGANGVAYSSLPDNAIDHFVDQAKKNGVDIFRVFDALNDIDQLEVGIKAVHKAGGVVEGTVCYSGDMLNPKKKYNLEYYLDLVDKLVKLDIHVLGVKDMAGVLKPHAAKLLIGAIRKKYPDLPIHVHTHDSAGTGVTSMVACAEYGADAVDACSDSMSGMTSQPSINALLASLEGTNLDPGLNVHHVRALDTYWSQLRLLYSPFEAHLAGPDPEVYEHEIPGGQLTNMMFQAQQLGLGSQWLETKKAYEQANDLLGDIVKVTPTSKVVGDLAQFMVSNKLSEEDVKARAKELDFPGSVLEFLEGLMGQPYGGFPEPLRTDALRGRRKLDQRPGLFLEPVDFTKVRRDLAKKYGAGVTECDVASYVMYPKVFEDYKDFTLKFGDLSVLPTKYFLTKPEIGEEFHVELEKGKVLILKLLAIGPLTEHTGQREVFYEMNGEVRQVTVDDKKASVENVSRPKADPTDTSQVGAPMAGVLVELRVHEGTEVKKGDPLAVLSAMKMEMVISAPHNGKVSSLQVREGDSVDGTDLVCKIVKG</sequence>
<dbReference type="NCBIfam" id="TIGR01235">
    <property type="entry name" value="pyruv_carbox"/>
    <property type="match status" value="1"/>
</dbReference>
<keyword evidence="5" id="KW-0312">Gluconeogenesis</keyword>
<name>A0ABR4DUZ3_9PEZI</name>
<dbReference type="InterPro" id="IPR011054">
    <property type="entry name" value="Rudment_hybrid_motif"/>
</dbReference>
<evidence type="ECO:0000259" key="17">
    <source>
        <dbReference type="PROSITE" id="PS50991"/>
    </source>
</evidence>
<gene>
    <name evidence="18" type="ORF">FJTKL_03560</name>
</gene>
<dbReference type="InterPro" id="IPR016185">
    <property type="entry name" value="PreATP-grasp_dom_sf"/>
</dbReference>
<dbReference type="SMART" id="SM00878">
    <property type="entry name" value="Biotin_carb_C"/>
    <property type="match status" value="1"/>
</dbReference>
<feature type="domain" description="Biotin carboxylation" evidence="16">
    <location>
        <begin position="38"/>
        <end position="490"/>
    </location>
</feature>
<dbReference type="Proteomes" id="UP001600888">
    <property type="component" value="Unassembled WGS sequence"/>
</dbReference>
<evidence type="ECO:0000256" key="1">
    <source>
        <dbReference type="ARBA" id="ARBA00001953"/>
    </source>
</evidence>